<dbReference type="EC" id="5.1.3.3" evidence="5"/>
<dbReference type="Pfam" id="PF01263">
    <property type="entry name" value="Aldose_epim"/>
    <property type="match status" value="1"/>
</dbReference>
<evidence type="ECO:0000313" key="6">
    <source>
        <dbReference type="EMBL" id="MBC5666791.1"/>
    </source>
</evidence>
<keyword evidence="7" id="KW-1185">Reference proteome</keyword>
<dbReference type="InterPro" id="IPR015443">
    <property type="entry name" value="Aldose_1-epimerase"/>
</dbReference>
<evidence type="ECO:0000256" key="5">
    <source>
        <dbReference type="PIRNR" id="PIRNR005096"/>
    </source>
</evidence>
<proteinExistence type="inferred from homology"/>
<name>A0ABR7EZM1_9FIRM</name>
<evidence type="ECO:0000256" key="2">
    <source>
        <dbReference type="ARBA" id="ARBA00006206"/>
    </source>
</evidence>
<protein>
    <recommendedName>
        <fullName evidence="5">Aldose 1-epimerase</fullName>
        <ecNumber evidence="5">5.1.3.3</ecNumber>
    </recommendedName>
</protein>
<comment type="caution">
    <text evidence="6">The sequence shown here is derived from an EMBL/GenBank/DDBJ whole genome shotgun (WGS) entry which is preliminary data.</text>
</comment>
<comment type="pathway">
    <text evidence="1 5">Carbohydrate metabolism; hexose metabolism.</text>
</comment>
<dbReference type="PANTHER" id="PTHR10091:SF0">
    <property type="entry name" value="GALACTOSE MUTAROTASE"/>
    <property type="match status" value="1"/>
</dbReference>
<dbReference type="InterPro" id="IPR011013">
    <property type="entry name" value="Gal_mutarotase_sf_dom"/>
</dbReference>
<dbReference type="Gene3D" id="2.70.98.10">
    <property type="match status" value="1"/>
</dbReference>
<dbReference type="SUPFAM" id="SSF74650">
    <property type="entry name" value="Galactose mutarotase-like"/>
    <property type="match status" value="1"/>
</dbReference>
<organism evidence="6 7">
    <name type="scientific">Eubacterium segne</name>
    <dbReference type="NCBI Taxonomy" id="2763045"/>
    <lineage>
        <taxon>Bacteria</taxon>
        <taxon>Bacillati</taxon>
        <taxon>Bacillota</taxon>
        <taxon>Clostridia</taxon>
        <taxon>Eubacteriales</taxon>
        <taxon>Eubacteriaceae</taxon>
        <taxon>Eubacterium</taxon>
    </lineage>
</organism>
<sequence>MKKEEFGRVSDNTVATLYTLENKNGMKVKVTDFGATLVSIEVKDKNNVLTDVVLGYDSGAEYENSNTFFGANVCRNANRISDAKCEIEGVEYKLEANDGKNNLHSGKNCTAHKMWKKCGEENENSISFKILSRDMEQGFPGNMEIILTYTLLEDNTLKLSYKAKTDKTTVANFTNHSYYNLNGHSSGSIYNHVLKLNGKYFTPVKSKESIPTGEIRNVQGTPFDFTKGKNIGKDIHCQDEQLAFGSGYDHNFVIDKEGNELVKAATVYGDKSGIVMELYADTPGIQLYTANFVENESGKNGAIYQKREAFCLEPQYFPNHINERNFKSGILLPDDEYHLNIQMKFYTRQK</sequence>
<dbReference type="RefSeq" id="WP_118589228.1">
    <property type="nucleotide sequence ID" value="NZ_JACOOZ010000001.1"/>
</dbReference>
<comment type="similarity">
    <text evidence="2 5">Belongs to the aldose epimerase family.</text>
</comment>
<dbReference type="PIRSF" id="PIRSF005096">
    <property type="entry name" value="GALM"/>
    <property type="match status" value="1"/>
</dbReference>
<keyword evidence="4 5" id="KW-0119">Carbohydrate metabolism</keyword>
<dbReference type="InterPro" id="IPR047215">
    <property type="entry name" value="Galactose_mutarotase-like"/>
</dbReference>
<dbReference type="NCBIfam" id="NF008277">
    <property type="entry name" value="PRK11055.1"/>
    <property type="match status" value="1"/>
</dbReference>
<accession>A0ABR7EZM1</accession>
<dbReference type="Proteomes" id="UP000597877">
    <property type="component" value="Unassembled WGS sequence"/>
</dbReference>
<reference evidence="6 7" key="1">
    <citation type="submission" date="2020-08" db="EMBL/GenBank/DDBJ databases">
        <title>Genome public.</title>
        <authorList>
            <person name="Liu C."/>
            <person name="Sun Q."/>
        </authorList>
    </citation>
    <scope>NUCLEOTIDE SEQUENCE [LARGE SCALE GENOMIC DNA]</scope>
    <source>
        <strain evidence="6 7">BX4</strain>
    </source>
</reference>
<dbReference type="EMBL" id="JACOOZ010000001">
    <property type="protein sequence ID" value="MBC5666791.1"/>
    <property type="molecule type" value="Genomic_DNA"/>
</dbReference>
<evidence type="ECO:0000256" key="1">
    <source>
        <dbReference type="ARBA" id="ARBA00005028"/>
    </source>
</evidence>
<keyword evidence="3 5" id="KW-0413">Isomerase</keyword>
<evidence type="ECO:0000256" key="4">
    <source>
        <dbReference type="ARBA" id="ARBA00023277"/>
    </source>
</evidence>
<evidence type="ECO:0000256" key="3">
    <source>
        <dbReference type="ARBA" id="ARBA00023235"/>
    </source>
</evidence>
<dbReference type="CDD" id="cd09019">
    <property type="entry name" value="galactose_mutarotase_like"/>
    <property type="match status" value="1"/>
</dbReference>
<comment type="catalytic activity">
    <reaction evidence="5">
        <text>alpha-D-glucose = beta-D-glucose</text>
        <dbReference type="Rhea" id="RHEA:10264"/>
        <dbReference type="ChEBI" id="CHEBI:15903"/>
        <dbReference type="ChEBI" id="CHEBI:17925"/>
        <dbReference type="EC" id="5.1.3.3"/>
    </reaction>
</comment>
<dbReference type="PANTHER" id="PTHR10091">
    <property type="entry name" value="ALDOSE-1-EPIMERASE"/>
    <property type="match status" value="1"/>
</dbReference>
<evidence type="ECO:0000313" key="7">
    <source>
        <dbReference type="Proteomes" id="UP000597877"/>
    </source>
</evidence>
<gene>
    <name evidence="6" type="ORF">H8S00_02125</name>
</gene>
<dbReference type="InterPro" id="IPR008183">
    <property type="entry name" value="Aldose_1/G6P_1-epimerase"/>
</dbReference>
<dbReference type="InterPro" id="IPR014718">
    <property type="entry name" value="GH-type_carb-bd"/>
</dbReference>